<evidence type="ECO:0008006" key="4">
    <source>
        <dbReference type="Google" id="ProtNLM"/>
    </source>
</evidence>
<accession>X1D9M2</accession>
<dbReference type="Pfam" id="PF14399">
    <property type="entry name" value="BtrH_N"/>
    <property type="match status" value="1"/>
</dbReference>
<dbReference type="Gene3D" id="3.90.70.10">
    <property type="entry name" value="Cysteine proteinases"/>
    <property type="match status" value="1"/>
</dbReference>
<proteinExistence type="predicted"/>
<evidence type="ECO:0000313" key="3">
    <source>
        <dbReference type="EMBL" id="GAH17456.1"/>
    </source>
</evidence>
<feature type="non-terminal residue" evidence="3">
    <location>
        <position position="227"/>
    </location>
</feature>
<dbReference type="Pfam" id="PF16169">
    <property type="entry name" value="DUF4872"/>
    <property type="match status" value="1"/>
</dbReference>
<organism evidence="3">
    <name type="scientific">marine sediment metagenome</name>
    <dbReference type="NCBI Taxonomy" id="412755"/>
    <lineage>
        <taxon>unclassified sequences</taxon>
        <taxon>metagenomes</taxon>
        <taxon>ecological metagenomes</taxon>
    </lineage>
</organism>
<protein>
    <recommendedName>
        <fullName evidence="4">Butirosin biosynthesis protein H N-terminal domain-containing protein</fullName>
    </recommendedName>
</protein>
<dbReference type="InterPro" id="IPR032369">
    <property type="entry name" value="DUF4872"/>
</dbReference>
<feature type="domain" description="DUF4872" evidence="2">
    <location>
        <begin position="161"/>
        <end position="226"/>
    </location>
</feature>
<sequence length="227" mass="25213">MAEKLILEGFEPFVGKHCETSALKRVLDYHGLSLSEEMLLGLGGGIGFIYWYMKMMPSPFIGTRYGKSADFPINICRRIGADASVIETSSPKRGYKELKALLRAGEPAVVYGDMVYLPYLAIPEVAHFGGHAVVVFGLDEERDEVYIYDRGRNSVTVSIADLARARGSKFPPFPPKHRLLKISYPSKVGNLEEGIKESIRECCKNMLKPPIKNIGLAGMEKWAKVVV</sequence>
<comment type="caution">
    <text evidence="3">The sequence shown here is derived from an EMBL/GenBank/DDBJ whole genome shotgun (WGS) entry which is preliminary data.</text>
</comment>
<dbReference type="InterPro" id="IPR026935">
    <property type="entry name" value="BtrH_N"/>
</dbReference>
<feature type="domain" description="Butirosin biosynthesis protein H N-terminal" evidence="1">
    <location>
        <begin position="17"/>
        <end position="149"/>
    </location>
</feature>
<dbReference type="AlphaFoldDB" id="X1D9M2"/>
<dbReference type="EMBL" id="BART01030485">
    <property type="protein sequence ID" value="GAH17456.1"/>
    <property type="molecule type" value="Genomic_DNA"/>
</dbReference>
<gene>
    <name evidence="3" type="ORF">S01H4_53219</name>
</gene>
<name>X1D9M2_9ZZZZ</name>
<reference evidence="3" key="1">
    <citation type="journal article" date="2014" name="Front. Microbiol.">
        <title>High frequency of phylogenetically diverse reductive dehalogenase-homologous genes in deep subseafloor sedimentary metagenomes.</title>
        <authorList>
            <person name="Kawai M."/>
            <person name="Futagami T."/>
            <person name="Toyoda A."/>
            <person name="Takaki Y."/>
            <person name="Nishi S."/>
            <person name="Hori S."/>
            <person name="Arai W."/>
            <person name="Tsubouchi T."/>
            <person name="Morono Y."/>
            <person name="Uchiyama I."/>
            <person name="Ito T."/>
            <person name="Fujiyama A."/>
            <person name="Inagaki F."/>
            <person name="Takami H."/>
        </authorList>
    </citation>
    <scope>NUCLEOTIDE SEQUENCE</scope>
    <source>
        <strain evidence="3">Expedition CK06-06</strain>
    </source>
</reference>
<evidence type="ECO:0000259" key="1">
    <source>
        <dbReference type="Pfam" id="PF14399"/>
    </source>
</evidence>
<evidence type="ECO:0000259" key="2">
    <source>
        <dbReference type="Pfam" id="PF16169"/>
    </source>
</evidence>